<keyword evidence="3" id="KW-1185">Reference proteome</keyword>
<sequence>MFRNLRTLVPSTHSLIQRFPVSGTAKGKGKGKGKDKAGQPLKRSIIPKKKPAGSGGGGGRGRNAESELTRMAESCLNALTPLRYLSAKDLQREAEREKLGLISKQRQREIDQAKQKAASPSHDEPFLMGTPGLDYISLGLVDADKIPEYKLTVEDGRRLAKEYSRVLMRKHRARQAAETTLLRLKKEAIAALPEKLQAAALVPDFTPFPANRFMATLTPPIEGYIEKVKEAAKKSVGKEKLR</sequence>
<evidence type="ECO:0000313" key="2">
    <source>
        <dbReference type="EMBL" id="PKU78223.1"/>
    </source>
</evidence>
<feature type="region of interest" description="Disordered" evidence="1">
    <location>
        <begin position="98"/>
        <end position="126"/>
    </location>
</feature>
<reference evidence="2 3" key="2">
    <citation type="journal article" date="2017" name="Nature">
        <title>The Apostasia genome and the evolution of orchids.</title>
        <authorList>
            <person name="Zhang G.Q."/>
            <person name="Liu K.W."/>
            <person name="Li Z."/>
            <person name="Lohaus R."/>
            <person name="Hsiao Y.Y."/>
            <person name="Niu S.C."/>
            <person name="Wang J.Y."/>
            <person name="Lin Y.C."/>
            <person name="Xu Q."/>
            <person name="Chen L.J."/>
            <person name="Yoshida K."/>
            <person name="Fujiwara S."/>
            <person name="Wang Z.W."/>
            <person name="Zhang Y.Q."/>
            <person name="Mitsuda N."/>
            <person name="Wang M."/>
            <person name="Liu G.H."/>
            <person name="Pecoraro L."/>
            <person name="Huang H.X."/>
            <person name="Xiao X.J."/>
            <person name="Lin M."/>
            <person name="Wu X.Y."/>
            <person name="Wu W.L."/>
            <person name="Chen Y.Y."/>
            <person name="Chang S.B."/>
            <person name="Sakamoto S."/>
            <person name="Ohme-Takagi M."/>
            <person name="Yagi M."/>
            <person name="Zeng S.J."/>
            <person name="Shen C.Y."/>
            <person name="Yeh C.M."/>
            <person name="Luo Y.B."/>
            <person name="Tsai W.C."/>
            <person name="Van de Peer Y."/>
            <person name="Liu Z.J."/>
        </authorList>
    </citation>
    <scope>NUCLEOTIDE SEQUENCE [LARGE SCALE GENOMIC DNA]</scope>
    <source>
        <tissue evidence="2">The whole plant</tissue>
    </source>
</reference>
<dbReference type="Proteomes" id="UP000233837">
    <property type="component" value="Unassembled WGS sequence"/>
</dbReference>
<dbReference type="OrthoDB" id="64875at2759"/>
<feature type="region of interest" description="Disordered" evidence="1">
    <location>
        <begin position="19"/>
        <end position="68"/>
    </location>
</feature>
<protein>
    <recommendedName>
        <fullName evidence="4">Copper ion binding</fullName>
    </recommendedName>
</protein>
<dbReference type="PANTHER" id="PTHR13359">
    <property type="entry name" value="39S RIBOSOMAL PROTEIN L40, MITOCHONDRIAL"/>
    <property type="match status" value="1"/>
</dbReference>
<dbReference type="GO" id="GO:0005762">
    <property type="term" value="C:mitochondrial large ribosomal subunit"/>
    <property type="evidence" value="ECO:0007669"/>
    <property type="project" value="InterPro"/>
</dbReference>
<evidence type="ECO:0000313" key="3">
    <source>
        <dbReference type="Proteomes" id="UP000233837"/>
    </source>
</evidence>
<dbReference type="EMBL" id="KZ502471">
    <property type="protein sequence ID" value="PKU78223.1"/>
    <property type="molecule type" value="Genomic_DNA"/>
</dbReference>
<evidence type="ECO:0008006" key="4">
    <source>
        <dbReference type="Google" id="ProtNLM"/>
    </source>
</evidence>
<gene>
    <name evidence="2" type="ORF">MA16_Dca024456</name>
</gene>
<accession>A0A2I0WRE1</accession>
<dbReference type="AlphaFoldDB" id="A0A2I0WRE1"/>
<evidence type="ECO:0000256" key="1">
    <source>
        <dbReference type="SAM" id="MobiDB-lite"/>
    </source>
</evidence>
<proteinExistence type="predicted"/>
<organism evidence="2 3">
    <name type="scientific">Dendrobium catenatum</name>
    <dbReference type="NCBI Taxonomy" id="906689"/>
    <lineage>
        <taxon>Eukaryota</taxon>
        <taxon>Viridiplantae</taxon>
        <taxon>Streptophyta</taxon>
        <taxon>Embryophyta</taxon>
        <taxon>Tracheophyta</taxon>
        <taxon>Spermatophyta</taxon>
        <taxon>Magnoliopsida</taxon>
        <taxon>Liliopsida</taxon>
        <taxon>Asparagales</taxon>
        <taxon>Orchidaceae</taxon>
        <taxon>Epidendroideae</taxon>
        <taxon>Malaxideae</taxon>
        <taxon>Dendrobiinae</taxon>
        <taxon>Dendrobium</taxon>
    </lineage>
</organism>
<dbReference type="STRING" id="906689.A0A2I0WRE1"/>
<dbReference type="InterPro" id="IPR039145">
    <property type="entry name" value="Ribosomal_mL40_metazoa/plant"/>
</dbReference>
<dbReference type="PANTHER" id="PTHR13359:SF2">
    <property type="entry name" value="LARGE RIBOSOMAL SUBUNIT PROTEIN ML40"/>
    <property type="match status" value="1"/>
</dbReference>
<reference evidence="2 3" key="1">
    <citation type="journal article" date="2016" name="Sci. Rep.">
        <title>The Dendrobium catenatum Lindl. genome sequence provides insights into polysaccharide synthase, floral development and adaptive evolution.</title>
        <authorList>
            <person name="Zhang G.Q."/>
            <person name="Xu Q."/>
            <person name="Bian C."/>
            <person name="Tsai W.C."/>
            <person name="Yeh C.M."/>
            <person name="Liu K.W."/>
            <person name="Yoshida K."/>
            <person name="Zhang L.S."/>
            <person name="Chang S.B."/>
            <person name="Chen F."/>
            <person name="Shi Y."/>
            <person name="Su Y.Y."/>
            <person name="Zhang Y.Q."/>
            <person name="Chen L.J."/>
            <person name="Yin Y."/>
            <person name="Lin M."/>
            <person name="Huang H."/>
            <person name="Deng H."/>
            <person name="Wang Z.W."/>
            <person name="Zhu S.L."/>
            <person name="Zhao X."/>
            <person name="Deng C."/>
            <person name="Niu S.C."/>
            <person name="Huang J."/>
            <person name="Wang M."/>
            <person name="Liu G.H."/>
            <person name="Yang H.J."/>
            <person name="Xiao X.J."/>
            <person name="Hsiao Y.Y."/>
            <person name="Wu W.L."/>
            <person name="Chen Y.Y."/>
            <person name="Mitsuda N."/>
            <person name="Ohme-Takagi M."/>
            <person name="Luo Y.B."/>
            <person name="Van de Peer Y."/>
            <person name="Liu Z.J."/>
        </authorList>
    </citation>
    <scope>NUCLEOTIDE SEQUENCE [LARGE SCALE GENOMIC DNA]</scope>
    <source>
        <tissue evidence="2">The whole plant</tissue>
    </source>
</reference>
<name>A0A2I0WRE1_9ASPA</name>